<dbReference type="EMBL" id="KN822212">
    <property type="protein sequence ID" value="KIM52394.1"/>
    <property type="molecule type" value="Genomic_DNA"/>
</dbReference>
<evidence type="ECO:0000313" key="1">
    <source>
        <dbReference type="EMBL" id="KIM52394.1"/>
    </source>
</evidence>
<name>A0A0C3D7L7_9AGAM</name>
<reference evidence="2" key="2">
    <citation type="submission" date="2015-01" db="EMBL/GenBank/DDBJ databases">
        <title>Evolutionary Origins and Diversification of the Mycorrhizal Mutualists.</title>
        <authorList>
            <consortium name="DOE Joint Genome Institute"/>
            <consortium name="Mycorrhizal Genomics Consortium"/>
            <person name="Kohler A."/>
            <person name="Kuo A."/>
            <person name="Nagy L.G."/>
            <person name="Floudas D."/>
            <person name="Copeland A."/>
            <person name="Barry K.W."/>
            <person name="Cichocki N."/>
            <person name="Veneault-Fourrey C."/>
            <person name="LaButti K."/>
            <person name="Lindquist E.A."/>
            <person name="Lipzen A."/>
            <person name="Lundell T."/>
            <person name="Morin E."/>
            <person name="Murat C."/>
            <person name="Riley R."/>
            <person name="Ohm R."/>
            <person name="Sun H."/>
            <person name="Tunlid A."/>
            <person name="Henrissat B."/>
            <person name="Grigoriev I.V."/>
            <person name="Hibbett D.S."/>
            <person name="Martin F."/>
        </authorList>
    </citation>
    <scope>NUCLEOTIDE SEQUENCE [LARGE SCALE GENOMIC DNA]</scope>
    <source>
        <strain evidence="2">Foug A</strain>
    </source>
</reference>
<reference evidence="1 2" key="1">
    <citation type="submission" date="2014-04" db="EMBL/GenBank/DDBJ databases">
        <authorList>
            <consortium name="DOE Joint Genome Institute"/>
            <person name="Kuo A."/>
            <person name="Kohler A."/>
            <person name="Nagy L.G."/>
            <person name="Floudas D."/>
            <person name="Copeland A."/>
            <person name="Barry K.W."/>
            <person name="Cichocki N."/>
            <person name="Veneault-Fourrey C."/>
            <person name="LaButti K."/>
            <person name="Lindquist E.A."/>
            <person name="Lipzen A."/>
            <person name="Lundell T."/>
            <person name="Morin E."/>
            <person name="Murat C."/>
            <person name="Sun H."/>
            <person name="Tunlid A."/>
            <person name="Henrissat B."/>
            <person name="Grigoriev I.V."/>
            <person name="Hibbett D.S."/>
            <person name="Martin F."/>
            <person name="Nordberg H.P."/>
            <person name="Cantor M.N."/>
            <person name="Hua S.X."/>
        </authorList>
    </citation>
    <scope>NUCLEOTIDE SEQUENCE [LARGE SCALE GENOMIC DNA]</scope>
    <source>
        <strain evidence="1 2">Foug A</strain>
    </source>
</reference>
<dbReference type="Proteomes" id="UP000053989">
    <property type="component" value="Unassembled WGS sequence"/>
</dbReference>
<accession>A0A0C3D7L7</accession>
<keyword evidence="2" id="KW-1185">Reference proteome</keyword>
<protein>
    <submittedName>
        <fullName evidence="1">Uncharacterized protein</fullName>
    </submittedName>
</protein>
<proteinExistence type="predicted"/>
<dbReference type="AlphaFoldDB" id="A0A0C3D7L7"/>
<sequence>MLFNPYVNITAISVAQGSDADRAHATYPAHISVSNNVRNGSEHHALPTKRSPTYIAEMCIPLFNVGL</sequence>
<evidence type="ECO:0000313" key="2">
    <source>
        <dbReference type="Proteomes" id="UP000053989"/>
    </source>
</evidence>
<dbReference type="HOGENOM" id="CLU_2813907_0_0_1"/>
<gene>
    <name evidence="1" type="ORF">SCLCIDRAFT_1223815</name>
</gene>
<organism evidence="1 2">
    <name type="scientific">Scleroderma citrinum Foug A</name>
    <dbReference type="NCBI Taxonomy" id="1036808"/>
    <lineage>
        <taxon>Eukaryota</taxon>
        <taxon>Fungi</taxon>
        <taxon>Dikarya</taxon>
        <taxon>Basidiomycota</taxon>
        <taxon>Agaricomycotina</taxon>
        <taxon>Agaricomycetes</taxon>
        <taxon>Agaricomycetidae</taxon>
        <taxon>Boletales</taxon>
        <taxon>Sclerodermatineae</taxon>
        <taxon>Sclerodermataceae</taxon>
        <taxon>Scleroderma</taxon>
    </lineage>
</organism>
<dbReference type="InParanoid" id="A0A0C3D7L7"/>